<dbReference type="InterPro" id="IPR017407">
    <property type="entry name" value="Ser/Thr_kinase_Rio1"/>
</dbReference>
<evidence type="ECO:0000256" key="15">
    <source>
        <dbReference type="ARBA" id="ARBA00022842"/>
    </source>
</evidence>
<evidence type="ECO:0000256" key="7">
    <source>
        <dbReference type="ARBA" id="ARBA00022517"/>
    </source>
</evidence>
<dbReference type="FunFam" id="3.30.200.20:FF:000148">
    <property type="entry name" value="Serine/threonine-protein kinase RIO1"/>
    <property type="match status" value="1"/>
</dbReference>
<evidence type="ECO:0000256" key="2">
    <source>
        <dbReference type="ARBA" id="ARBA00004496"/>
    </source>
</evidence>
<dbReference type="CDD" id="cd05147">
    <property type="entry name" value="RIO1_euk"/>
    <property type="match status" value="1"/>
</dbReference>
<dbReference type="SMART" id="SM00090">
    <property type="entry name" value="RIO"/>
    <property type="match status" value="1"/>
</dbReference>
<dbReference type="Proteomes" id="UP000478008">
    <property type="component" value="Unassembled WGS sequence"/>
</dbReference>
<feature type="active site" description="4-aspartylphosphate intermediate" evidence="20">
    <location>
        <position position="289"/>
    </location>
</feature>
<evidence type="ECO:0000256" key="8">
    <source>
        <dbReference type="ARBA" id="ARBA00022527"/>
    </source>
</evidence>
<evidence type="ECO:0000256" key="3">
    <source>
        <dbReference type="ARBA" id="ARBA00009196"/>
    </source>
</evidence>
<keyword evidence="11 19" id="KW-0547">Nucleotide-binding</keyword>
<keyword evidence="7" id="KW-0690">Ribosome biogenesis</keyword>
<dbReference type="GO" id="GO:0005524">
    <property type="term" value="F:ATP binding"/>
    <property type="evidence" value="ECO:0007669"/>
    <property type="project" value="UniProtKB-KW"/>
</dbReference>
<dbReference type="AlphaFoldDB" id="A0A7D9D0U1"/>
<dbReference type="SUPFAM" id="SSF56112">
    <property type="entry name" value="Protein kinase-like (PK-like)"/>
    <property type="match status" value="1"/>
</dbReference>
<comment type="catalytic activity">
    <reaction evidence="18">
        <text>ATP + H2O = ADP + phosphate + H(+)</text>
        <dbReference type="Rhea" id="RHEA:13065"/>
        <dbReference type="ChEBI" id="CHEBI:15377"/>
        <dbReference type="ChEBI" id="CHEBI:15378"/>
        <dbReference type="ChEBI" id="CHEBI:30616"/>
        <dbReference type="ChEBI" id="CHEBI:43474"/>
        <dbReference type="ChEBI" id="CHEBI:456216"/>
    </reaction>
</comment>
<evidence type="ECO:0000256" key="18">
    <source>
        <dbReference type="ARBA" id="ARBA00049360"/>
    </source>
</evidence>
<comment type="cofactor">
    <cofactor evidence="1 22">
        <name>Mg(2+)</name>
        <dbReference type="ChEBI" id="CHEBI:18420"/>
    </cofactor>
</comment>
<evidence type="ECO:0000313" key="28">
    <source>
        <dbReference type="Proteomes" id="UP000568158"/>
    </source>
</evidence>
<keyword evidence="9 19" id="KW-0808">Transferase</keyword>
<evidence type="ECO:0000256" key="5">
    <source>
        <dbReference type="ARBA" id="ARBA00016038"/>
    </source>
</evidence>
<dbReference type="InterPro" id="IPR051272">
    <property type="entry name" value="RIO-type_Ser/Thr_kinase"/>
</dbReference>
<evidence type="ECO:0000313" key="25">
    <source>
        <dbReference type="EMBL" id="KAF6010256.1"/>
    </source>
</evidence>
<evidence type="ECO:0000256" key="16">
    <source>
        <dbReference type="ARBA" id="ARBA00047899"/>
    </source>
</evidence>
<evidence type="ECO:0000256" key="9">
    <source>
        <dbReference type="ARBA" id="ARBA00022679"/>
    </source>
</evidence>
<comment type="similarity">
    <text evidence="3 19">Belongs to the protein kinase superfamily. RIO-type Ser/Thr kinase family.</text>
</comment>
<dbReference type="Gene3D" id="1.10.510.10">
    <property type="entry name" value="Transferase(Phosphotransferase) domain 1"/>
    <property type="match status" value="1"/>
</dbReference>
<dbReference type="PIRSF" id="PIRSF038147">
    <property type="entry name" value="Ser/Thr_PK_RIO1"/>
    <property type="match status" value="1"/>
</dbReference>
<feature type="binding site" evidence="21">
    <location>
        <position position="226"/>
    </location>
    <ligand>
        <name>ATP</name>
        <dbReference type="ChEBI" id="CHEBI:30616"/>
    </ligand>
</feature>
<feature type="binding site" evidence="21">
    <location>
        <position position="154"/>
    </location>
    <ligand>
        <name>ATP</name>
        <dbReference type="ChEBI" id="CHEBI:30616"/>
    </ligand>
</feature>
<dbReference type="InterPro" id="IPR000687">
    <property type="entry name" value="RIO_kinase"/>
</dbReference>
<dbReference type="Proteomes" id="UP000568158">
    <property type="component" value="Unassembled WGS sequence"/>
</dbReference>
<feature type="compositionally biased region" description="Basic and acidic residues" evidence="23">
    <location>
        <begin position="426"/>
        <end position="438"/>
    </location>
</feature>
<evidence type="ECO:0000256" key="19">
    <source>
        <dbReference type="PIRNR" id="PIRNR038147"/>
    </source>
</evidence>
<proteinExistence type="inferred from homology"/>
<evidence type="ECO:0000256" key="23">
    <source>
        <dbReference type="SAM" id="MobiDB-lite"/>
    </source>
</evidence>
<name>A0A7D9D0U1_DEKBR</name>
<dbReference type="InterPro" id="IPR011009">
    <property type="entry name" value="Kinase-like_dom_sf"/>
</dbReference>
<keyword evidence="14 19" id="KW-0067">ATP-binding</keyword>
<feature type="binding site" evidence="22">
    <location>
        <position position="277"/>
    </location>
    <ligand>
        <name>Mg(2+)</name>
        <dbReference type="ChEBI" id="CHEBI:18420"/>
    </ligand>
</feature>
<keyword evidence="8 19" id="KW-0723">Serine/threonine-protein kinase</keyword>
<feature type="compositionally biased region" description="Acidic residues" evidence="23">
    <location>
        <begin position="445"/>
        <end position="455"/>
    </location>
</feature>
<dbReference type="Gene3D" id="3.30.200.20">
    <property type="entry name" value="Phosphorylase Kinase, domain 1"/>
    <property type="match status" value="1"/>
</dbReference>
<evidence type="ECO:0000256" key="10">
    <source>
        <dbReference type="ARBA" id="ARBA00022723"/>
    </source>
</evidence>
<evidence type="ECO:0000256" key="14">
    <source>
        <dbReference type="ARBA" id="ARBA00022840"/>
    </source>
</evidence>
<dbReference type="EC" id="2.7.11.1" evidence="4 19"/>
<dbReference type="GO" id="GO:0016787">
    <property type="term" value="F:hydrolase activity"/>
    <property type="evidence" value="ECO:0007669"/>
    <property type="project" value="UniProtKB-KW"/>
</dbReference>
<comment type="subcellular location">
    <subcellularLocation>
        <location evidence="2">Cytoplasm</location>
    </subcellularLocation>
</comment>
<comment type="catalytic activity">
    <reaction evidence="16 19">
        <text>L-threonyl-[protein] + ATP = O-phospho-L-threonyl-[protein] + ADP + H(+)</text>
        <dbReference type="Rhea" id="RHEA:46608"/>
        <dbReference type="Rhea" id="RHEA-COMP:11060"/>
        <dbReference type="Rhea" id="RHEA-COMP:11605"/>
        <dbReference type="ChEBI" id="CHEBI:15378"/>
        <dbReference type="ChEBI" id="CHEBI:30013"/>
        <dbReference type="ChEBI" id="CHEBI:30616"/>
        <dbReference type="ChEBI" id="CHEBI:61977"/>
        <dbReference type="ChEBI" id="CHEBI:456216"/>
        <dbReference type="EC" id="2.7.11.1"/>
    </reaction>
</comment>
<sequence length="508" mass="59405">MVNFGFNAQTTAQKQIPLKKQNLDTMTDANESYESSDEEFSETENALNTVLDTSNRSHAYGNHTQNIHESADILDRYADKINVDQYLGGSHRITRDRSERATVDQVLDPRTLRFLSKLFKNGTITKINGCISTGKEANVYHAENSTTGKQYAIKIYKTSILVFKDRERYVDGEFRFRGTKNQSNPRKMVRTWAEKEFRNLKRLHSSGIPSPEPVDLKSHVLVMEYLSEDGGGPSPRLKDYPFADIDEVAEFYQRLVVDMRLMFQKCRLVHADLSEYNTIVHDKELYIFDVSQSVEPEHPMAMDFLRMDIKNVNDFFSRVKKINVYPERLIFKFIIDPWSQMDPSGEVPKEDNKHLRKQLNEIPLKTVDDVEQNQKDEVFRSLHLVTSLRGLEERDFKRFSEGHVDTLTDLVAPDVLRTLDCTVPRDQEEAREIQDYDKNTTSSDYDSDSCDNEEKEESKIPKLKRFEDKEEKRRRKKAAKEKNRERRKTKMNKNVKKRLVKKSHRHKS</sequence>
<feature type="domain" description="RIO kinase" evidence="24">
    <location>
        <begin position="96"/>
        <end position="336"/>
    </location>
</feature>
<evidence type="ECO:0000256" key="4">
    <source>
        <dbReference type="ARBA" id="ARBA00012513"/>
    </source>
</evidence>
<dbReference type="InterPro" id="IPR018935">
    <property type="entry name" value="RIO_kinase_CS"/>
</dbReference>
<protein>
    <recommendedName>
        <fullName evidence="5 19">Serine/threonine-protein kinase RIO1</fullName>
        <ecNumber evidence="4 19">2.7.11.1</ecNumber>
    </recommendedName>
</protein>
<keyword evidence="15" id="KW-0460">Magnesium</keyword>
<evidence type="ECO:0000256" key="6">
    <source>
        <dbReference type="ARBA" id="ARBA00022490"/>
    </source>
</evidence>
<feature type="binding site" evidence="22">
    <location>
        <position position="289"/>
    </location>
    <ligand>
        <name>Mg(2+)</name>
        <dbReference type="ChEBI" id="CHEBI:18420"/>
    </ligand>
</feature>
<evidence type="ECO:0000256" key="22">
    <source>
        <dbReference type="PIRSR" id="PIRSR038147-3"/>
    </source>
</evidence>
<reference evidence="26 27" key="1">
    <citation type="submission" date="2019-07" db="EMBL/GenBank/DDBJ databases">
        <authorList>
            <person name="Friedrich A."/>
            <person name="Schacherer J."/>
        </authorList>
    </citation>
    <scope>NUCLEOTIDE SEQUENCE [LARGE SCALE GENOMIC DNA]</scope>
</reference>
<reference evidence="25 28" key="2">
    <citation type="journal article" date="2020" name="Appl. Microbiol. Biotechnol.">
        <title>Targeted gene deletion in Brettanomyces bruxellensis with an expression-free CRISPR-Cas9 system.</title>
        <authorList>
            <person name="Varela C."/>
            <person name="Bartel C."/>
            <person name="Onetto C."/>
            <person name="Borneman A."/>
        </authorList>
    </citation>
    <scope>NUCLEOTIDE SEQUENCE [LARGE SCALE GENOMIC DNA]</scope>
    <source>
        <strain evidence="25 28">AWRI1613</strain>
    </source>
</reference>
<feature type="active site" description="Proton acceptor" evidence="20">
    <location>
        <position position="272"/>
    </location>
</feature>
<comment type="catalytic activity">
    <reaction evidence="17 19">
        <text>L-seryl-[protein] + ATP = O-phospho-L-seryl-[protein] + ADP + H(+)</text>
        <dbReference type="Rhea" id="RHEA:17989"/>
        <dbReference type="Rhea" id="RHEA-COMP:9863"/>
        <dbReference type="Rhea" id="RHEA-COMP:11604"/>
        <dbReference type="ChEBI" id="CHEBI:15378"/>
        <dbReference type="ChEBI" id="CHEBI:29999"/>
        <dbReference type="ChEBI" id="CHEBI:30616"/>
        <dbReference type="ChEBI" id="CHEBI:83421"/>
        <dbReference type="ChEBI" id="CHEBI:456216"/>
        <dbReference type="EC" id="2.7.11.1"/>
    </reaction>
</comment>
<evidence type="ECO:0000256" key="21">
    <source>
        <dbReference type="PIRSR" id="PIRSR038147-2"/>
    </source>
</evidence>
<evidence type="ECO:0000313" key="26">
    <source>
        <dbReference type="EMBL" id="VUG19410.1"/>
    </source>
</evidence>
<dbReference type="Pfam" id="PF01163">
    <property type="entry name" value="RIO1"/>
    <property type="match status" value="1"/>
</dbReference>
<evidence type="ECO:0000256" key="1">
    <source>
        <dbReference type="ARBA" id="ARBA00001946"/>
    </source>
</evidence>
<dbReference type="GO" id="GO:0046872">
    <property type="term" value="F:metal ion binding"/>
    <property type="evidence" value="ECO:0007669"/>
    <property type="project" value="UniProtKB-KW"/>
</dbReference>
<keyword evidence="10" id="KW-0479">Metal-binding</keyword>
<dbReference type="FunFam" id="1.10.510.10:FF:000755">
    <property type="entry name" value="Homoserine kinase"/>
    <property type="match status" value="1"/>
</dbReference>
<dbReference type="GO" id="GO:0042254">
    <property type="term" value="P:ribosome biogenesis"/>
    <property type="evidence" value="ECO:0007669"/>
    <property type="project" value="UniProtKB-KW"/>
</dbReference>
<dbReference type="GO" id="GO:0005737">
    <property type="term" value="C:cytoplasm"/>
    <property type="evidence" value="ECO:0007669"/>
    <property type="project" value="UniProtKB-SubCell"/>
</dbReference>
<feature type="compositionally biased region" description="Basic residues" evidence="23">
    <location>
        <begin position="472"/>
        <end position="508"/>
    </location>
</feature>
<evidence type="ECO:0000259" key="24">
    <source>
        <dbReference type="SMART" id="SM00090"/>
    </source>
</evidence>
<evidence type="ECO:0000256" key="20">
    <source>
        <dbReference type="PIRSR" id="PIRSR038147-1"/>
    </source>
</evidence>
<evidence type="ECO:0000256" key="11">
    <source>
        <dbReference type="ARBA" id="ARBA00022741"/>
    </source>
</evidence>
<dbReference type="GO" id="GO:0004674">
    <property type="term" value="F:protein serine/threonine kinase activity"/>
    <property type="evidence" value="ECO:0007669"/>
    <property type="project" value="UniProtKB-KW"/>
</dbReference>
<keyword evidence="13" id="KW-0378">Hydrolase</keyword>
<evidence type="ECO:0000256" key="13">
    <source>
        <dbReference type="ARBA" id="ARBA00022801"/>
    </source>
</evidence>
<dbReference type="PROSITE" id="PS01245">
    <property type="entry name" value="RIO1"/>
    <property type="match status" value="1"/>
</dbReference>
<evidence type="ECO:0000256" key="17">
    <source>
        <dbReference type="ARBA" id="ARBA00048679"/>
    </source>
</evidence>
<feature type="compositionally biased region" description="Basic and acidic residues" evidence="23">
    <location>
        <begin position="456"/>
        <end position="471"/>
    </location>
</feature>
<keyword evidence="27" id="KW-1185">Reference proteome</keyword>
<evidence type="ECO:0000313" key="27">
    <source>
        <dbReference type="Proteomes" id="UP000478008"/>
    </source>
</evidence>
<dbReference type="EMBL" id="JABCYN010000027">
    <property type="protein sequence ID" value="KAF6010256.1"/>
    <property type="molecule type" value="Genomic_DNA"/>
</dbReference>
<keyword evidence="12 19" id="KW-0418">Kinase</keyword>
<organism evidence="26 27">
    <name type="scientific">Dekkera bruxellensis</name>
    <name type="common">Brettanomyces custersii</name>
    <dbReference type="NCBI Taxonomy" id="5007"/>
    <lineage>
        <taxon>Eukaryota</taxon>
        <taxon>Fungi</taxon>
        <taxon>Dikarya</taxon>
        <taxon>Ascomycota</taxon>
        <taxon>Saccharomycotina</taxon>
        <taxon>Pichiomycetes</taxon>
        <taxon>Pichiales</taxon>
        <taxon>Pichiaceae</taxon>
        <taxon>Brettanomyces</taxon>
    </lineage>
</organism>
<dbReference type="EMBL" id="CABFWN010000005">
    <property type="protein sequence ID" value="VUG19410.1"/>
    <property type="molecule type" value="Genomic_DNA"/>
</dbReference>
<gene>
    <name evidence="26" type="primary">RIO1</name>
    <name evidence="26" type="ORF">DEBR0S5_02080G</name>
    <name evidence="25" type="ORF">HII12_002963</name>
</gene>
<dbReference type="PANTHER" id="PTHR45723">
    <property type="entry name" value="SERINE/THREONINE-PROTEIN KINASE RIO1"/>
    <property type="match status" value="1"/>
</dbReference>
<accession>A0A7D9D0U1</accession>
<feature type="region of interest" description="Disordered" evidence="23">
    <location>
        <begin position="426"/>
        <end position="508"/>
    </location>
</feature>
<evidence type="ECO:0000256" key="12">
    <source>
        <dbReference type="ARBA" id="ARBA00022777"/>
    </source>
</evidence>
<dbReference type="InterPro" id="IPR018934">
    <property type="entry name" value="RIO_dom"/>
</dbReference>
<keyword evidence="6" id="KW-0963">Cytoplasm</keyword>